<dbReference type="Proteomes" id="UP000198908">
    <property type="component" value="Unassembled WGS sequence"/>
</dbReference>
<accession>A0A1G6UHS9</accession>
<keyword evidence="2" id="KW-1185">Reference proteome</keyword>
<name>A0A1G6UHS9_9BURK</name>
<dbReference type="EMBL" id="FMYQ01000019">
    <property type="protein sequence ID" value="SDD40980.1"/>
    <property type="molecule type" value="Genomic_DNA"/>
</dbReference>
<dbReference type="AlphaFoldDB" id="A0A1G6UHS9"/>
<sequence>MANGGGANGRYDVLPVTGGKCNGRGSAMRSKPAVGMKTHWLRLMHREALERLDDAGALRGVRPDSNASYLLELIAFELLLKFVAYAAEPANIERKKSFRHDYRKIFDALPLDVQHRLLASAGERIGPSALSDRDRVFADWTANFDGLRYPFEKYEGDTAEEYAARGNQWLSAGGCLEDAMFRFHPQELFGMLYALRVEAQERLQQLQQ</sequence>
<organism evidence="1 2">
    <name type="scientific">Paraburkholderia lycopersici</name>
    <dbReference type="NCBI Taxonomy" id="416944"/>
    <lineage>
        <taxon>Bacteria</taxon>
        <taxon>Pseudomonadati</taxon>
        <taxon>Pseudomonadota</taxon>
        <taxon>Betaproteobacteria</taxon>
        <taxon>Burkholderiales</taxon>
        <taxon>Burkholderiaceae</taxon>
        <taxon>Paraburkholderia</taxon>
    </lineage>
</organism>
<evidence type="ECO:0008006" key="3">
    <source>
        <dbReference type="Google" id="ProtNLM"/>
    </source>
</evidence>
<reference evidence="2" key="1">
    <citation type="submission" date="2016-09" db="EMBL/GenBank/DDBJ databases">
        <authorList>
            <person name="Varghese N."/>
            <person name="Submissions S."/>
        </authorList>
    </citation>
    <scope>NUCLEOTIDE SEQUENCE [LARGE SCALE GENOMIC DNA]</scope>
    <source>
        <strain evidence="2">TNe-862</strain>
    </source>
</reference>
<proteinExistence type="predicted"/>
<evidence type="ECO:0000313" key="2">
    <source>
        <dbReference type="Proteomes" id="UP000198908"/>
    </source>
</evidence>
<gene>
    <name evidence="1" type="ORF">SAMN05421548_11917</name>
</gene>
<dbReference type="STRING" id="416944.SAMN05421548_11917"/>
<evidence type="ECO:0000313" key="1">
    <source>
        <dbReference type="EMBL" id="SDD40980.1"/>
    </source>
</evidence>
<protein>
    <recommendedName>
        <fullName evidence="3">HEPN domain-containing protein</fullName>
    </recommendedName>
</protein>